<dbReference type="Proteomes" id="UP000183403">
    <property type="component" value="Unassembled WGS sequence"/>
</dbReference>
<sequence>MSKKQISRKSNSELVKTIDELKKASRENDAPIWKSIANKLEGPSRNWPVVNISKLEYNVSKNGKAVIPGKIMGSGTLSKKVTVSAYSFTKSAVEKIEGAGGKCMIYNDFIKKNPTGKDVVVIG</sequence>
<dbReference type="GO" id="GO:0006412">
    <property type="term" value="P:translation"/>
    <property type="evidence" value="ECO:0007669"/>
    <property type="project" value="UniProtKB-UniRule"/>
</dbReference>
<dbReference type="Pfam" id="PF00828">
    <property type="entry name" value="Ribosomal_L27A"/>
    <property type="match status" value="1"/>
</dbReference>
<dbReference type="PROSITE" id="PS00475">
    <property type="entry name" value="RIBOSOMAL_L15"/>
    <property type="match status" value="1"/>
</dbReference>
<evidence type="ECO:0000313" key="6">
    <source>
        <dbReference type="EMBL" id="OIR11629.1"/>
    </source>
</evidence>
<dbReference type="InterPro" id="IPR021131">
    <property type="entry name" value="Ribosomal_uL15/eL18"/>
</dbReference>
<dbReference type="NCBIfam" id="NF003079">
    <property type="entry name" value="PRK04005.1"/>
    <property type="match status" value="1"/>
</dbReference>
<evidence type="ECO:0000313" key="7">
    <source>
        <dbReference type="Proteomes" id="UP000183403"/>
    </source>
</evidence>
<proteinExistence type="inferred from homology"/>
<comment type="caution">
    <text evidence="6">The sequence shown here is derived from an EMBL/GenBank/DDBJ whole genome shotgun (WGS) entry which is preliminary data.</text>
</comment>
<comment type="similarity">
    <text evidence="1 4">Belongs to the eukaryotic ribosomal protein eL18 family.</text>
</comment>
<accession>A0A1J5T5Q4</accession>
<organism evidence="6 7">
    <name type="scientific">Marine Group III euryarchaeote CG-Epi6</name>
    <dbReference type="NCBI Taxonomy" id="1889000"/>
    <lineage>
        <taxon>Archaea</taxon>
        <taxon>Methanobacteriati</taxon>
        <taxon>Thermoplasmatota</taxon>
        <taxon>Thermoplasmata</taxon>
        <taxon>Candidatus Thermoprofundales</taxon>
    </lineage>
</organism>
<reference evidence="6 7" key="1">
    <citation type="submission" date="2016-08" db="EMBL/GenBank/DDBJ databases">
        <title>New Insights into Marine Group III Euryarchaeota, from dark to light.</title>
        <authorList>
            <person name="Haro-Moreno J.M."/>
            <person name="Rodriguez-Valera F."/>
            <person name="Lopez-Garcia P."/>
            <person name="Moreira D."/>
            <person name="Martin-Cuadrado A.B."/>
        </authorList>
    </citation>
    <scope>NUCLEOTIDE SEQUENCE [LARGE SCALE GENOMIC DNA]</scope>
    <source>
        <strain evidence="6">CG-Epi6</strain>
    </source>
</reference>
<feature type="domain" description="Large ribosomal subunit protein uL15/eL18" evidence="5">
    <location>
        <begin position="32"/>
        <end position="103"/>
    </location>
</feature>
<dbReference type="InterPro" id="IPR001196">
    <property type="entry name" value="Ribosomal_uL15_CS"/>
</dbReference>
<dbReference type="InterPro" id="IPR022947">
    <property type="entry name" value="Ribosomal_eL18_arc"/>
</dbReference>
<dbReference type="GO" id="GO:0003735">
    <property type="term" value="F:structural constituent of ribosome"/>
    <property type="evidence" value="ECO:0007669"/>
    <property type="project" value="InterPro"/>
</dbReference>
<dbReference type="HAMAP" id="MF_00329">
    <property type="entry name" value="Ribosomal_eL18"/>
    <property type="match status" value="1"/>
</dbReference>
<keyword evidence="2 4" id="KW-0689">Ribosomal protein</keyword>
<dbReference type="PANTHER" id="PTHR10934:SF2">
    <property type="entry name" value="LARGE RIBOSOMAL SUBUNIT PROTEIN EL18"/>
    <property type="match status" value="1"/>
</dbReference>
<evidence type="ECO:0000256" key="2">
    <source>
        <dbReference type="ARBA" id="ARBA00022980"/>
    </source>
</evidence>
<evidence type="ECO:0000256" key="1">
    <source>
        <dbReference type="ARBA" id="ARBA00006815"/>
    </source>
</evidence>
<keyword evidence="3 4" id="KW-0687">Ribonucleoprotein</keyword>
<evidence type="ECO:0000256" key="4">
    <source>
        <dbReference type="HAMAP-Rule" id="MF_00329"/>
    </source>
</evidence>
<protein>
    <recommendedName>
        <fullName evidence="4">Large ribosomal subunit protein eL18</fullName>
    </recommendedName>
</protein>
<dbReference type="SUPFAM" id="SSF52080">
    <property type="entry name" value="Ribosomal proteins L15p and L18e"/>
    <property type="match status" value="1"/>
</dbReference>
<dbReference type="InterPro" id="IPR000039">
    <property type="entry name" value="Ribosomal_eL18"/>
</dbReference>
<name>A0A1J5T5Q4_9ARCH</name>
<evidence type="ECO:0000256" key="3">
    <source>
        <dbReference type="ARBA" id="ARBA00023274"/>
    </source>
</evidence>
<dbReference type="PANTHER" id="PTHR10934">
    <property type="entry name" value="60S RIBOSOMAL PROTEIN L18"/>
    <property type="match status" value="1"/>
</dbReference>
<dbReference type="EMBL" id="MIYV01000018">
    <property type="protein sequence ID" value="OIR11629.1"/>
    <property type="molecule type" value="Genomic_DNA"/>
</dbReference>
<gene>
    <name evidence="4" type="primary">rpl18e</name>
    <name evidence="6" type="ORF">BEU03_02675</name>
</gene>
<dbReference type="InterPro" id="IPR036227">
    <property type="entry name" value="Ribosomal_uL15/eL18_sf"/>
</dbReference>
<dbReference type="GO" id="GO:0022625">
    <property type="term" value="C:cytosolic large ribosomal subunit"/>
    <property type="evidence" value="ECO:0007669"/>
    <property type="project" value="TreeGrafter"/>
</dbReference>
<evidence type="ECO:0000259" key="5">
    <source>
        <dbReference type="Pfam" id="PF00828"/>
    </source>
</evidence>
<dbReference type="Gene3D" id="3.100.10.10">
    <property type="match status" value="1"/>
</dbReference>
<dbReference type="GO" id="GO:0003723">
    <property type="term" value="F:RNA binding"/>
    <property type="evidence" value="ECO:0007669"/>
    <property type="project" value="TreeGrafter"/>
</dbReference>
<dbReference type="AlphaFoldDB" id="A0A1J5T5Q4"/>